<dbReference type="Gene3D" id="3.90.1170.50">
    <property type="entry name" value="Aldehyde oxidase/xanthine dehydrogenase, a/b hammerhead"/>
    <property type="match status" value="1"/>
</dbReference>
<dbReference type="PANTHER" id="PTHR47495:SF2">
    <property type="entry name" value="ALDEHYDE DEHYDROGENASE"/>
    <property type="match status" value="1"/>
</dbReference>
<sequence>MQHRIFSPLTAAAPSRRGFLKLSAGAAGGLLIGLNLPGSGRTAAAATSEGMFLPFVHVLPDNTVVVLSKHLDKGQGVATGLATLVADEMDAEWAQVRADFAPADAALYKNLLLGIQGTGGSTAIANSFMQYRTAGAAARSMLVQAAARAWSVPAAEVTVSAGRISHPSGKSASFGEMAGLAAAEAVPAEPRLKTPQEWVYIGKSFKRVDTARKSNGAAGIYGMDQRFDNMLTAVLARPPRFGSTVASVDDSAARAIAGVVDVITVPSGVAVLASGTWQAMQGRDALSVTWDDSGAEMRSTADMEAELRELTGTPGAAAEGNADAEPLLAGAARIIEADYMFPFLAHAPMEPLDITVLYDGSSATFWTGSQFQTTDQAVSAAILGLTPDKVTINTLWAGGSFGRRAQPDSHYFAEAALIAKARHEAGHAPQPLKIVWTREDDIRGGYYRPMTAHKVKVGLDEAGRITGWLHRIAGKSIMKGTGFEAFMIKNGIDDTMVEGVHGTTYDIPGFQLEAHMTATPVPVLWWRSVGHTHTAYVMETMIDRIARETGADPVAFRESLIKNDPRKLGVLRLAAEKAGWDTPLPEGRYRGVAVHTSFSSYVAEVAEISFREDGTVKVEKVVCAVDCGIPVNPDNIRAQVEGAIGYGLGAVLRNEITLTDGEVDQSNFDTYLPLRMSDMPVIEVHIVPSEEAPTGIGEPGTPPIGPAVANAIAAARGDYVTVLPFSKHGLA</sequence>
<dbReference type="InterPro" id="IPR012368">
    <property type="entry name" value="OxRdtase_Mopterin-bd_su_IorB"/>
</dbReference>
<evidence type="ECO:0000259" key="1">
    <source>
        <dbReference type="SMART" id="SM01008"/>
    </source>
</evidence>
<dbReference type="InterPro" id="IPR008274">
    <property type="entry name" value="AldOxase/xan_DH_MoCoBD1"/>
</dbReference>
<name>A0A0K6I0S4_9HYPH</name>
<protein>
    <submittedName>
        <fullName evidence="2">CO or xanthine dehydrogenase, Mo-binding subunit</fullName>
    </submittedName>
</protein>
<feature type="domain" description="Aldehyde oxidase/xanthine dehydrogenase a/b hammerhead" evidence="1">
    <location>
        <begin position="216"/>
        <end position="294"/>
    </location>
</feature>
<dbReference type="PIRSF" id="PIRSF036389">
    <property type="entry name" value="IOR_B"/>
    <property type="match status" value="1"/>
</dbReference>
<dbReference type="InterPro" id="IPR037165">
    <property type="entry name" value="AldOxase/xan_DH_Mopterin-bd_sf"/>
</dbReference>
<dbReference type="InterPro" id="IPR000674">
    <property type="entry name" value="Ald_Oxase/Xan_DH_a/b"/>
</dbReference>
<keyword evidence="3" id="KW-1185">Reference proteome</keyword>
<gene>
    <name evidence="2" type="ORF">Ga0061067_10674</name>
</gene>
<proteinExistence type="predicted"/>
<reference evidence="3" key="1">
    <citation type="submission" date="2015-08" db="EMBL/GenBank/DDBJ databases">
        <authorList>
            <person name="Varghese N."/>
        </authorList>
    </citation>
    <scope>NUCLEOTIDE SEQUENCE [LARGE SCALE GENOMIC DNA]</scope>
    <source>
        <strain evidence="3">DSM 23407</strain>
    </source>
</reference>
<accession>A0A0K6I0S4</accession>
<evidence type="ECO:0000313" key="2">
    <source>
        <dbReference type="EMBL" id="CUA96764.1"/>
    </source>
</evidence>
<dbReference type="InterPro" id="IPR019546">
    <property type="entry name" value="TAT_signal_bac_arc"/>
</dbReference>
<dbReference type="AlphaFoldDB" id="A0A0K6I0S4"/>
<dbReference type="InterPro" id="IPR046867">
    <property type="entry name" value="AldOxase/xan_DH_MoCoBD2"/>
</dbReference>
<dbReference type="Pfam" id="PF02738">
    <property type="entry name" value="MoCoBD_1"/>
    <property type="match status" value="1"/>
</dbReference>
<organism evidence="2 3">
    <name type="scientific">Pannonibacter indicus</name>
    <dbReference type="NCBI Taxonomy" id="466044"/>
    <lineage>
        <taxon>Bacteria</taxon>
        <taxon>Pseudomonadati</taxon>
        <taxon>Pseudomonadota</taxon>
        <taxon>Alphaproteobacteria</taxon>
        <taxon>Hyphomicrobiales</taxon>
        <taxon>Stappiaceae</taxon>
        <taxon>Pannonibacter</taxon>
    </lineage>
</organism>
<dbReference type="Gene3D" id="3.30.365.10">
    <property type="entry name" value="Aldehyde oxidase/xanthine dehydrogenase, molybdopterin binding domain"/>
    <property type="match status" value="4"/>
</dbReference>
<dbReference type="PANTHER" id="PTHR47495">
    <property type="entry name" value="ALDEHYDE DEHYDROGENASE"/>
    <property type="match status" value="1"/>
</dbReference>
<dbReference type="InterPro" id="IPR052516">
    <property type="entry name" value="N-heterocyclic_Hydroxylase"/>
</dbReference>
<dbReference type="GO" id="GO:0016491">
    <property type="term" value="F:oxidoreductase activity"/>
    <property type="evidence" value="ECO:0007669"/>
    <property type="project" value="InterPro"/>
</dbReference>
<dbReference type="Pfam" id="PF20256">
    <property type="entry name" value="MoCoBD_2"/>
    <property type="match status" value="2"/>
</dbReference>
<dbReference type="PROSITE" id="PS51318">
    <property type="entry name" value="TAT"/>
    <property type="match status" value="1"/>
</dbReference>
<dbReference type="Proteomes" id="UP000183900">
    <property type="component" value="Unassembled WGS sequence"/>
</dbReference>
<dbReference type="NCBIfam" id="TIGR01409">
    <property type="entry name" value="TAT_signal_seq"/>
    <property type="match status" value="1"/>
</dbReference>
<evidence type="ECO:0000313" key="3">
    <source>
        <dbReference type="Proteomes" id="UP000183900"/>
    </source>
</evidence>
<dbReference type="RefSeq" id="WP_055455764.1">
    <property type="nucleotide sequence ID" value="NZ_CYHE01000006.1"/>
</dbReference>
<dbReference type="SUPFAM" id="SSF56003">
    <property type="entry name" value="Molybdenum cofactor-binding domain"/>
    <property type="match status" value="2"/>
</dbReference>
<dbReference type="SMART" id="SM01008">
    <property type="entry name" value="Ald_Xan_dh_C"/>
    <property type="match status" value="1"/>
</dbReference>
<dbReference type="InterPro" id="IPR006311">
    <property type="entry name" value="TAT_signal"/>
</dbReference>
<dbReference type="OrthoDB" id="9767994at2"/>
<dbReference type="EMBL" id="CYHE01000006">
    <property type="protein sequence ID" value="CUA96764.1"/>
    <property type="molecule type" value="Genomic_DNA"/>
</dbReference>